<dbReference type="Gene3D" id="3.30.2010.10">
    <property type="entry name" value="Metalloproteases ('zincins'), catalytic domain"/>
    <property type="match status" value="1"/>
</dbReference>
<feature type="domain" description="Peptidase M48" evidence="7">
    <location>
        <begin position="51"/>
        <end position="130"/>
    </location>
</feature>
<comment type="cofactor">
    <cofactor evidence="6">
        <name>Zn(2+)</name>
        <dbReference type="ChEBI" id="CHEBI:29105"/>
    </cofactor>
    <text evidence="6">Binds 1 zinc ion per subunit.</text>
</comment>
<sequence>MATVSICSGHMAAAACDHEISNAQKISARIANEWPLRPSQDRQTRYVQKIADQLIPVIKLNMDSRNLNWPSKNRWRFLLIRDLAVNAYSAGNGQVYMTDGVYSFADSEAELAAIIAHEMAHELIGHFCQHDERLATHSIGSFTQVIDNTKELEADALAVEILQHAEFPPQAMLTVVKKLPVPQAGINNQRNLRIKALQHQLRHAGTVPFIASPEFIHIKQEAVSGNTLHK</sequence>
<dbReference type="AlphaFoldDB" id="A0A1G5SFC0"/>
<dbReference type="CDD" id="cd07324">
    <property type="entry name" value="M48C_Oma1-like"/>
    <property type="match status" value="1"/>
</dbReference>
<dbReference type="GO" id="GO:0004222">
    <property type="term" value="F:metalloendopeptidase activity"/>
    <property type="evidence" value="ECO:0007669"/>
    <property type="project" value="InterPro"/>
</dbReference>
<keyword evidence="2" id="KW-0479">Metal-binding</keyword>
<dbReference type="Pfam" id="PF01435">
    <property type="entry name" value="Peptidase_M48"/>
    <property type="match status" value="1"/>
</dbReference>
<keyword evidence="9" id="KW-1185">Reference proteome</keyword>
<evidence type="ECO:0000256" key="6">
    <source>
        <dbReference type="RuleBase" id="RU003983"/>
    </source>
</evidence>
<evidence type="ECO:0000259" key="7">
    <source>
        <dbReference type="Pfam" id="PF01435"/>
    </source>
</evidence>
<dbReference type="Proteomes" id="UP000198729">
    <property type="component" value="Unassembled WGS sequence"/>
</dbReference>
<keyword evidence="3 6" id="KW-0378">Hydrolase</keyword>
<evidence type="ECO:0000256" key="3">
    <source>
        <dbReference type="ARBA" id="ARBA00022801"/>
    </source>
</evidence>
<accession>A0A1G5SFC0</accession>
<gene>
    <name evidence="8" type="ORF">NSMM_410053</name>
</gene>
<dbReference type="GO" id="GO:0051603">
    <property type="term" value="P:proteolysis involved in protein catabolic process"/>
    <property type="evidence" value="ECO:0007669"/>
    <property type="project" value="TreeGrafter"/>
</dbReference>
<comment type="similarity">
    <text evidence="6">Belongs to the peptidase M48 family.</text>
</comment>
<dbReference type="PANTHER" id="PTHR22726:SF1">
    <property type="entry name" value="METALLOENDOPEPTIDASE OMA1, MITOCHONDRIAL"/>
    <property type="match status" value="1"/>
</dbReference>
<reference evidence="8 9" key="1">
    <citation type="submission" date="2016-10" db="EMBL/GenBank/DDBJ databases">
        <authorList>
            <person name="de Groot N.N."/>
        </authorList>
    </citation>
    <scope>NUCLEOTIDE SEQUENCE [LARGE SCALE GENOMIC DNA]</scope>
    <source>
        <strain evidence="8">1</strain>
    </source>
</reference>
<dbReference type="GO" id="GO:0046872">
    <property type="term" value="F:metal ion binding"/>
    <property type="evidence" value="ECO:0007669"/>
    <property type="project" value="UniProtKB-KW"/>
</dbReference>
<evidence type="ECO:0000256" key="1">
    <source>
        <dbReference type="ARBA" id="ARBA00022670"/>
    </source>
</evidence>
<dbReference type="GO" id="GO:0016020">
    <property type="term" value="C:membrane"/>
    <property type="evidence" value="ECO:0007669"/>
    <property type="project" value="TreeGrafter"/>
</dbReference>
<dbReference type="EMBL" id="FMWO01000049">
    <property type="protein sequence ID" value="SCZ85818.1"/>
    <property type="molecule type" value="Genomic_DNA"/>
</dbReference>
<dbReference type="InterPro" id="IPR001915">
    <property type="entry name" value="Peptidase_M48"/>
</dbReference>
<evidence type="ECO:0000313" key="9">
    <source>
        <dbReference type="Proteomes" id="UP000198729"/>
    </source>
</evidence>
<keyword evidence="1 6" id="KW-0645">Protease</keyword>
<dbReference type="PANTHER" id="PTHR22726">
    <property type="entry name" value="METALLOENDOPEPTIDASE OMA1"/>
    <property type="match status" value="1"/>
</dbReference>
<proteinExistence type="inferred from homology"/>
<evidence type="ECO:0000256" key="4">
    <source>
        <dbReference type="ARBA" id="ARBA00022833"/>
    </source>
</evidence>
<organism evidence="8 9">
    <name type="scientific">Nitrosomonas mobilis</name>
    <dbReference type="NCBI Taxonomy" id="51642"/>
    <lineage>
        <taxon>Bacteria</taxon>
        <taxon>Pseudomonadati</taxon>
        <taxon>Pseudomonadota</taxon>
        <taxon>Betaproteobacteria</taxon>
        <taxon>Nitrosomonadales</taxon>
        <taxon>Nitrosomonadaceae</taxon>
        <taxon>Nitrosomonas</taxon>
    </lineage>
</organism>
<name>A0A1G5SFC0_9PROT</name>
<evidence type="ECO:0000256" key="5">
    <source>
        <dbReference type="ARBA" id="ARBA00023049"/>
    </source>
</evidence>
<protein>
    <recommendedName>
        <fullName evidence="7">Peptidase M48 domain-containing protein</fullName>
    </recommendedName>
</protein>
<dbReference type="InterPro" id="IPR051156">
    <property type="entry name" value="Mito/Outer_Membr_Metalloprot"/>
</dbReference>
<evidence type="ECO:0000313" key="8">
    <source>
        <dbReference type="EMBL" id="SCZ85818.1"/>
    </source>
</evidence>
<evidence type="ECO:0000256" key="2">
    <source>
        <dbReference type="ARBA" id="ARBA00022723"/>
    </source>
</evidence>
<keyword evidence="5 6" id="KW-0482">Metalloprotease</keyword>
<dbReference type="STRING" id="51642.NSMM_410053"/>
<keyword evidence="4 6" id="KW-0862">Zinc</keyword>